<dbReference type="PRINTS" id="PR00773">
    <property type="entry name" value="GRPEPROTEIN"/>
</dbReference>
<reference evidence="6" key="1">
    <citation type="submission" date="2019-04" db="EMBL/GenBank/DDBJ databases">
        <title>Evolution of Biomass-Degrading Anaerobic Consortia Revealed by Metagenomics.</title>
        <authorList>
            <person name="Peng X."/>
        </authorList>
    </citation>
    <scope>NUCLEOTIDE SEQUENCE</scope>
    <source>
        <strain evidence="6">SIG18</strain>
    </source>
</reference>
<dbReference type="PANTHER" id="PTHR21237:SF23">
    <property type="entry name" value="GRPE PROTEIN HOMOLOG, MITOCHONDRIAL"/>
    <property type="match status" value="1"/>
</dbReference>
<evidence type="ECO:0000313" key="6">
    <source>
        <dbReference type="EMBL" id="MBE6500887.1"/>
    </source>
</evidence>
<name>A0A8T3VAB3_9EURY</name>
<dbReference type="EMBL" id="SUTK01000001">
    <property type="protein sequence ID" value="MBE6500887.1"/>
    <property type="molecule type" value="Genomic_DNA"/>
</dbReference>
<proteinExistence type="inferred from homology"/>
<dbReference type="HAMAP" id="MF_01151">
    <property type="entry name" value="GrpE"/>
    <property type="match status" value="1"/>
</dbReference>
<evidence type="ECO:0000313" key="7">
    <source>
        <dbReference type="Proteomes" id="UP000783037"/>
    </source>
</evidence>
<accession>A0A8T3VAB3</accession>
<dbReference type="GO" id="GO:0042803">
    <property type="term" value="F:protein homodimerization activity"/>
    <property type="evidence" value="ECO:0007669"/>
    <property type="project" value="InterPro"/>
</dbReference>
<dbReference type="Proteomes" id="UP000783037">
    <property type="component" value="Unassembled WGS sequence"/>
</dbReference>
<keyword evidence="3" id="KW-0346">Stress response</keyword>
<dbReference type="InterPro" id="IPR013805">
    <property type="entry name" value="GrpE_CC"/>
</dbReference>
<evidence type="ECO:0000256" key="1">
    <source>
        <dbReference type="ARBA" id="ARBA00009054"/>
    </source>
</evidence>
<dbReference type="GO" id="GO:0005737">
    <property type="term" value="C:cytoplasm"/>
    <property type="evidence" value="ECO:0007669"/>
    <property type="project" value="UniProtKB-SubCell"/>
</dbReference>
<evidence type="ECO:0000256" key="5">
    <source>
        <dbReference type="SAM" id="Coils"/>
    </source>
</evidence>
<dbReference type="GO" id="GO:0051082">
    <property type="term" value="F:unfolded protein binding"/>
    <property type="evidence" value="ECO:0007669"/>
    <property type="project" value="TreeGrafter"/>
</dbReference>
<keyword evidence="5" id="KW-0175">Coiled coil</keyword>
<gene>
    <name evidence="3" type="primary">grpE</name>
    <name evidence="6" type="ORF">E7Z79_00400</name>
</gene>
<dbReference type="GO" id="GO:0006457">
    <property type="term" value="P:protein folding"/>
    <property type="evidence" value="ECO:0007669"/>
    <property type="project" value="InterPro"/>
</dbReference>
<dbReference type="Pfam" id="PF01025">
    <property type="entry name" value="GrpE"/>
    <property type="match status" value="1"/>
</dbReference>
<protein>
    <recommendedName>
        <fullName evidence="3">Protein GrpE</fullName>
    </recommendedName>
    <alternativeName>
        <fullName evidence="3">HSP-70 cofactor</fullName>
    </alternativeName>
</protein>
<evidence type="ECO:0000256" key="4">
    <source>
        <dbReference type="RuleBase" id="RU004478"/>
    </source>
</evidence>
<comment type="subcellular location">
    <subcellularLocation>
        <location evidence="3">Cytoplasm</location>
    </subcellularLocation>
</comment>
<comment type="function">
    <text evidence="3">Participates actively in the response to hyperosmotic and heat shock by preventing the aggregation of stress-denatured proteins, in association with DnaK and GrpE. It is the nucleotide exchange factor for DnaK and may function as a thermosensor. Unfolded proteins bind initially to DnaJ; upon interaction with the DnaJ-bound protein, DnaK hydrolyzes its bound ATP, resulting in the formation of a stable complex. GrpE releases ADP from DnaK; ATP binding to DnaK triggers the release of the substrate protein, thus completing the reaction cycle. Several rounds of ATP-dependent interactions between DnaJ, DnaK and GrpE are required for fully efficient folding.</text>
</comment>
<comment type="caution">
    <text evidence="6">The sequence shown here is derived from an EMBL/GenBank/DDBJ whole genome shotgun (WGS) entry which is preliminary data.</text>
</comment>
<sequence>MTDENKSETEVETQDLEEKYEALLEEKNQEIEKLQKDLEKSESETQEYISLSQRLQADFENFKKITDKRNQELVKFANENVIKDFLDCYEDFGRALETENDEDLRKGIELIYNKFSDVLAKEGVSEIPAKGEKFDLNKHEALMVQDSPDVENGYIIEELMKGYMYKDKVLKYSKVIVCKK</sequence>
<dbReference type="RefSeq" id="WP_292751931.1">
    <property type="nucleotide sequence ID" value="NZ_SUTK01000001.1"/>
</dbReference>
<feature type="coiled-coil region" evidence="5">
    <location>
        <begin position="6"/>
        <end position="51"/>
    </location>
</feature>
<dbReference type="SUPFAM" id="SSF51064">
    <property type="entry name" value="Head domain of nucleotide exchange factor GrpE"/>
    <property type="match status" value="1"/>
</dbReference>
<comment type="similarity">
    <text evidence="1 3 4">Belongs to the GrpE family.</text>
</comment>
<keyword evidence="3" id="KW-0963">Cytoplasm</keyword>
<dbReference type="AlphaFoldDB" id="A0A8T3VAB3"/>
<dbReference type="InterPro" id="IPR000740">
    <property type="entry name" value="GrpE"/>
</dbReference>
<dbReference type="Gene3D" id="3.90.20.20">
    <property type="match status" value="1"/>
</dbReference>
<dbReference type="GO" id="GO:0051087">
    <property type="term" value="F:protein-folding chaperone binding"/>
    <property type="evidence" value="ECO:0007669"/>
    <property type="project" value="InterPro"/>
</dbReference>
<dbReference type="CDD" id="cd00446">
    <property type="entry name" value="GrpE"/>
    <property type="match status" value="1"/>
</dbReference>
<dbReference type="SUPFAM" id="SSF58014">
    <property type="entry name" value="Coiled-coil domain of nucleotide exchange factor GrpE"/>
    <property type="match status" value="1"/>
</dbReference>
<dbReference type="Gene3D" id="2.30.22.10">
    <property type="entry name" value="Head domain of nucleotide exchange factor GrpE"/>
    <property type="match status" value="1"/>
</dbReference>
<evidence type="ECO:0000256" key="3">
    <source>
        <dbReference type="HAMAP-Rule" id="MF_01151"/>
    </source>
</evidence>
<organism evidence="6 7">
    <name type="scientific">Methanobrevibacter thaueri</name>
    <dbReference type="NCBI Taxonomy" id="190975"/>
    <lineage>
        <taxon>Archaea</taxon>
        <taxon>Methanobacteriati</taxon>
        <taxon>Methanobacteriota</taxon>
        <taxon>Methanomada group</taxon>
        <taxon>Methanobacteria</taxon>
        <taxon>Methanobacteriales</taxon>
        <taxon>Methanobacteriaceae</taxon>
        <taxon>Methanobrevibacter</taxon>
    </lineage>
</organism>
<keyword evidence="2 3" id="KW-0143">Chaperone</keyword>
<dbReference type="PANTHER" id="PTHR21237">
    <property type="entry name" value="GRPE PROTEIN"/>
    <property type="match status" value="1"/>
</dbReference>
<dbReference type="GO" id="GO:0000774">
    <property type="term" value="F:adenyl-nucleotide exchange factor activity"/>
    <property type="evidence" value="ECO:0007669"/>
    <property type="project" value="InterPro"/>
</dbReference>
<comment type="subunit">
    <text evidence="3">Homodimer.</text>
</comment>
<dbReference type="InterPro" id="IPR009012">
    <property type="entry name" value="GrpE_head"/>
</dbReference>
<evidence type="ECO:0000256" key="2">
    <source>
        <dbReference type="ARBA" id="ARBA00023186"/>
    </source>
</evidence>